<evidence type="ECO:0000259" key="1">
    <source>
        <dbReference type="Pfam" id="PF14082"/>
    </source>
</evidence>
<organism evidence="2 3">
    <name type="scientific">Propionibacterium acidifaciens F0233</name>
    <dbReference type="NCBI Taxonomy" id="553198"/>
    <lineage>
        <taxon>Bacteria</taxon>
        <taxon>Bacillati</taxon>
        <taxon>Actinomycetota</taxon>
        <taxon>Actinomycetes</taxon>
        <taxon>Propionibacteriales</taxon>
        <taxon>Propionibacteriaceae</taxon>
        <taxon>Propionibacterium</taxon>
    </lineage>
</organism>
<reference evidence="2" key="1">
    <citation type="submission" date="2013-08" db="EMBL/GenBank/DDBJ databases">
        <authorList>
            <person name="Durkin A.S."/>
            <person name="Haft D.R."/>
            <person name="McCorrison J."/>
            <person name="Torralba M."/>
            <person name="Gillis M."/>
            <person name="Haft D.H."/>
            <person name="Methe B."/>
            <person name="Sutton G."/>
            <person name="Nelson K.E."/>
        </authorList>
    </citation>
    <scope>NUCLEOTIDE SEQUENCE [LARGE SCALE GENOMIC DNA]</scope>
    <source>
        <strain evidence="2">F0233</strain>
    </source>
</reference>
<dbReference type="EMBL" id="ACVN02000072">
    <property type="protein sequence ID" value="ERK60821.1"/>
    <property type="molecule type" value="Genomic_DNA"/>
</dbReference>
<protein>
    <submittedName>
        <fullName evidence="2">PF14082 domain protein</fullName>
    </submittedName>
</protein>
<evidence type="ECO:0000313" key="2">
    <source>
        <dbReference type="EMBL" id="ERK60821.1"/>
    </source>
</evidence>
<dbReference type="Proteomes" id="UP000017052">
    <property type="component" value="Unassembled WGS sequence"/>
</dbReference>
<dbReference type="Pfam" id="PF14082">
    <property type="entry name" value="SduA_C"/>
    <property type="match status" value="1"/>
</dbReference>
<dbReference type="InterPro" id="IPR025359">
    <property type="entry name" value="SduA_C"/>
</dbReference>
<keyword evidence="3" id="KW-1185">Reference proteome</keyword>
<dbReference type="AlphaFoldDB" id="U2QW85"/>
<comment type="caution">
    <text evidence="2">The sequence shown here is derived from an EMBL/GenBank/DDBJ whole genome shotgun (WGS) entry which is preliminary data.</text>
</comment>
<evidence type="ECO:0000313" key="3">
    <source>
        <dbReference type="Proteomes" id="UP000017052"/>
    </source>
</evidence>
<sequence>MITFIDNEDEFLLRYSSEYYSIEWVDQQLRNDGEVVISRVFTVRIQDLRKSDDDPFEENRVFAIGDIKDGYRRVRSAVLGLDHDLLIAASMKLKRSYFITERNISVFKALDEVAGRQIIIGGARPDAIDEADFIHLVKEFPTSTELKYYTQARIERVLQTYLETRGQAEERLIQYMNRKEKRTRGYRSTDFTRLEATDELELEKFIYTRDRFNEMLKDADAYSETDWRRQVAKLFTLVFPRYISVLEEVNVKERYSTLGGLANRYIDMLLVDSNGSVDILEIKKPFSRCLVSKRTYRDNHVPVRELAGAIVQCEKYIFT</sequence>
<proteinExistence type="predicted"/>
<feature type="domain" description="Shedu protein SduA C-terminal" evidence="1">
    <location>
        <begin position="222"/>
        <end position="318"/>
    </location>
</feature>
<accession>U2QW85</accession>
<gene>
    <name evidence="2" type="ORF">HMPREF0682_2391</name>
</gene>
<name>U2QW85_9ACTN</name>
<dbReference type="OrthoDB" id="2080979at2"/>